<dbReference type="PROSITE" id="PS01231">
    <property type="entry name" value="TRMA_2"/>
    <property type="match status" value="1"/>
</dbReference>
<dbReference type="PROSITE" id="PS51687">
    <property type="entry name" value="SAM_MT_RNA_M5U"/>
    <property type="match status" value="1"/>
</dbReference>
<dbReference type="Proteomes" id="UP000651208">
    <property type="component" value="Unassembled WGS sequence"/>
</dbReference>
<evidence type="ECO:0000313" key="8">
    <source>
        <dbReference type="EMBL" id="MBC9131358.1"/>
    </source>
</evidence>
<dbReference type="HAMAP" id="MF_01011">
    <property type="entry name" value="RNA_methyltr_TrmA"/>
    <property type="match status" value="1"/>
</dbReference>
<evidence type="ECO:0000256" key="5">
    <source>
        <dbReference type="HAMAP-Rule" id="MF_01011"/>
    </source>
</evidence>
<name>A0ABR7QZF9_9GAMM</name>
<dbReference type="GO" id="GO:0032259">
    <property type="term" value="P:methylation"/>
    <property type="evidence" value="ECO:0007669"/>
    <property type="project" value="UniProtKB-KW"/>
</dbReference>
<dbReference type="Gene3D" id="2.40.50.1070">
    <property type="match status" value="1"/>
</dbReference>
<keyword evidence="2 5" id="KW-0808">Transferase</keyword>
<keyword evidence="3 5" id="KW-0949">S-adenosyl-L-methionine</keyword>
<comment type="function">
    <text evidence="5">Dual-specificity methyltransferase that catalyzes the formation of 5-methyluridine at position 54 (m5U54) in all tRNAs, and that of position 341 (m5U341) in tmRNA (transfer-mRNA).</text>
</comment>
<dbReference type="Pfam" id="PF05958">
    <property type="entry name" value="tRNA_U5-meth_tr"/>
    <property type="match status" value="1"/>
</dbReference>
<dbReference type="EC" id="2.1.1.35" evidence="5"/>
<evidence type="ECO:0000256" key="4">
    <source>
        <dbReference type="ARBA" id="ARBA00022694"/>
    </source>
</evidence>
<dbReference type="NCBIfam" id="TIGR02143">
    <property type="entry name" value="trmA_only"/>
    <property type="match status" value="1"/>
</dbReference>
<feature type="binding site" evidence="5 6">
    <location>
        <position position="189"/>
    </location>
    <ligand>
        <name>S-adenosyl-L-methionine</name>
        <dbReference type="ChEBI" id="CHEBI:59789"/>
    </ligand>
</feature>
<proteinExistence type="inferred from homology"/>
<dbReference type="InterPro" id="IPR029063">
    <property type="entry name" value="SAM-dependent_MTases_sf"/>
</dbReference>
<dbReference type="PROSITE" id="PS01230">
    <property type="entry name" value="TRMA_1"/>
    <property type="match status" value="1"/>
</dbReference>
<keyword evidence="4 5" id="KW-0819">tRNA processing</keyword>
<dbReference type="CDD" id="cd02440">
    <property type="entry name" value="AdoMet_MTases"/>
    <property type="match status" value="1"/>
</dbReference>
<dbReference type="SUPFAM" id="SSF53335">
    <property type="entry name" value="S-adenosyl-L-methionine-dependent methyltransferases"/>
    <property type="match status" value="1"/>
</dbReference>
<feature type="binding site" evidence="5">
    <location>
        <position position="222"/>
    </location>
    <ligand>
        <name>S-adenosyl-L-methionine</name>
        <dbReference type="ChEBI" id="CHEBI:59789"/>
    </ligand>
</feature>
<dbReference type="Gene3D" id="3.40.50.150">
    <property type="entry name" value="Vaccinia Virus protein VP39"/>
    <property type="match status" value="1"/>
</dbReference>
<accession>A0ABR7QZF9</accession>
<sequence>MTNLPIPDNYQQLFDKKITQTKALFEQFTIPEFTAYPSPTSHFRMRAEFRMWHAGDELYHIMFDQKNKKRVRVDDFPIATHLINQAMQSILPLLKFNLPLRDKLFQIDYLSTLSGELLISLVYHKKLDEVWLSQAKQLRQKLLDQGFKVHLIGRAANQKISLDHDYVDEQLTILGRRYIYRQVENSFTQPNATINIAMLTWAINVTKGLSGDLLELYCGNGNFSIALAQNFNQVLATEIAKASVKAAQYNIAINQIENVKILRLSAEELTQAINNEREFKRLKEICLTDYHCHTVLVDPPRNGLDSKTLTMISQYQNIIYISCNPLTLKENLIELTQSHIIKKMAFFDQFPYTHHLECAVMLSKIG</sequence>
<feature type="active site" description="Nucleophile" evidence="5 6">
    <location>
        <position position="323"/>
    </location>
</feature>
<gene>
    <name evidence="5 8" type="primary">trmA</name>
    <name evidence="8" type="ORF">FcAc13_08550</name>
</gene>
<dbReference type="InterPro" id="IPR011869">
    <property type="entry name" value="TrmA_MeTrfase"/>
</dbReference>
<evidence type="ECO:0000256" key="1">
    <source>
        <dbReference type="ARBA" id="ARBA00022603"/>
    </source>
</evidence>
<dbReference type="InterPro" id="IPR030390">
    <property type="entry name" value="MeTrfase_TrmA_AS"/>
</dbReference>
<evidence type="ECO:0000256" key="7">
    <source>
        <dbReference type="PROSITE-ProRule" id="PRU10015"/>
    </source>
</evidence>
<feature type="binding site" evidence="5 6">
    <location>
        <position position="298"/>
    </location>
    <ligand>
        <name>S-adenosyl-L-methionine</name>
        <dbReference type="ChEBI" id="CHEBI:59789"/>
    </ligand>
</feature>
<dbReference type="InterPro" id="IPR010280">
    <property type="entry name" value="U5_MeTrfase_fam"/>
</dbReference>
<keyword evidence="1 5" id="KW-0489">Methyltransferase</keyword>
<evidence type="ECO:0000313" key="9">
    <source>
        <dbReference type="Proteomes" id="UP000651208"/>
    </source>
</evidence>
<feature type="binding site" evidence="5 6">
    <location>
        <position position="217"/>
    </location>
    <ligand>
        <name>S-adenosyl-L-methionine</name>
        <dbReference type="ChEBI" id="CHEBI:59789"/>
    </ligand>
</feature>
<protein>
    <recommendedName>
        <fullName evidence="5">tRNA/tmRNA (uracil-C(5))-methyltransferase</fullName>
        <ecNumber evidence="5">2.1.1.35</ecNumber>
    </recommendedName>
    <alternativeName>
        <fullName evidence="5">tRNA (uracil(54)-C(5))-methyltransferase</fullName>
    </alternativeName>
    <alternativeName>
        <fullName evidence="5">tRNA(m5U54)-methyltransferase</fullName>
        <shortName evidence="5">RUMT</shortName>
    </alternativeName>
    <alternativeName>
        <fullName evidence="5">tmRNA (uracil(341)-C(5))-methyltransferase</fullName>
    </alternativeName>
</protein>
<feature type="binding site" evidence="5 6">
    <location>
        <position position="238"/>
    </location>
    <ligand>
        <name>S-adenosyl-L-methionine</name>
        <dbReference type="ChEBI" id="CHEBI:59789"/>
    </ligand>
</feature>
<dbReference type="InterPro" id="IPR030391">
    <property type="entry name" value="MeTrfase_TrmA_CS"/>
</dbReference>
<comment type="similarity">
    <text evidence="5">Belongs to the class I-like SAM-binding methyltransferase superfamily. RNA M5U methyltransferase family. TrmA subfamily.</text>
</comment>
<dbReference type="RefSeq" id="WP_187755802.1">
    <property type="nucleotide sequence ID" value="NZ_JABURY010000017.1"/>
</dbReference>
<dbReference type="PANTHER" id="PTHR47790:SF2">
    <property type="entry name" value="TRNA_TMRNA (URACIL-C(5))-METHYLTRANSFERASE"/>
    <property type="match status" value="1"/>
</dbReference>
<comment type="catalytic activity">
    <reaction evidence="5">
        <text>uridine(341) in tmRNA + S-adenosyl-L-methionine = 5-methyluridine(341) in tmRNA + S-adenosyl-L-homocysteine + H(+)</text>
        <dbReference type="Rhea" id="RHEA:43612"/>
        <dbReference type="Rhea" id="RHEA-COMP:10630"/>
        <dbReference type="Rhea" id="RHEA-COMP:10631"/>
        <dbReference type="ChEBI" id="CHEBI:15378"/>
        <dbReference type="ChEBI" id="CHEBI:57856"/>
        <dbReference type="ChEBI" id="CHEBI:59789"/>
        <dbReference type="ChEBI" id="CHEBI:65315"/>
        <dbReference type="ChEBI" id="CHEBI:74447"/>
    </reaction>
</comment>
<evidence type="ECO:0000256" key="6">
    <source>
        <dbReference type="PROSITE-ProRule" id="PRU01024"/>
    </source>
</evidence>
<comment type="catalytic activity">
    <reaction evidence="5">
        <text>uridine(54) in tRNA + S-adenosyl-L-methionine = 5-methyluridine(54) in tRNA + S-adenosyl-L-homocysteine + H(+)</text>
        <dbReference type="Rhea" id="RHEA:42712"/>
        <dbReference type="Rhea" id="RHEA-COMP:10167"/>
        <dbReference type="Rhea" id="RHEA-COMP:10193"/>
        <dbReference type="ChEBI" id="CHEBI:15378"/>
        <dbReference type="ChEBI" id="CHEBI:57856"/>
        <dbReference type="ChEBI" id="CHEBI:59789"/>
        <dbReference type="ChEBI" id="CHEBI:65315"/>
        <dbReference type="ChEBI" id="CHEBI:74447"/>
        <dbReference type="EC" id="2.1.1.35"/>
    </reaction>
</comment>
<evidence type="ECO:0000256" key="2">
    <source>
        <dbReference type="ARBA" id="ARBA00022679"/>
    </source>
</evidence>
<feature type="active site" description="Proton acceptor" evidence="5">
    <location>
        <position position="357"/>
    </location>
</feature>
<keyword evidence="9" id="KW-1185">Reference proteome</keyword>
<organism evidence="8 9">
    <name type="scientific">Frischella japonica</name>
    <dbReference type="NCBI Taxonomy" id="2741544"/>
    <lineage>
        <taxon>Bacteria</taxon>
        <taxon>Pseudomonadati</taxon>
        <taxon>Pseudomonadota</taxon>
        <taxon>Gammaproteobacteria</taxon>
        <taxon>Orbales</taxon>
        <taxon>Orbaceae</taxon>
        <taxon>Frischella</taxon>
    </lineage>
</organism>
<dbReference type="EMBL" id="JABURY010000017">
    <property type="protein sequence ID" value="MBC9131358.1"/>
    <property type="molecule type" value="Genomic_DNA"/>
</dbReference>
<comment type="caution">
    <text evidence="8">The sequence shown here is derived from an EMBL/GenBank/DDBJ whole genome shotgun (WGS) entry which is preliminary data.</text>
</comment>
<dbReference type="PANTHER" id="PTHR47790">
    <property type="entry name" value="TRNA/TMRNA (URACIL-C(5))-METHYLTRANSFERASE"/>
    <property type="match status" value="1"/>
</dbReference>
<evidence type="ECO:0000256" key="3">
    <source>
        <dbReference type="ARBA" id="ARBA00022691"/>
    </source>
</evidence>
<feature type="active site" evidence="7">
    <location>
        <position position="323"/>
    </location>
</feature>
<dbReference type="GO" id="GO:0030697">
    <property type="term" value="F:tRNA (uracil(54)-C5)-methyltransferase activity, S-adenosyl methionine-dependent"/>
    <property type="evidence" value="ECO:0007669"/>
    <property type="project" value="UniProtKB-EC"/>
</dbReference>
<reference evidence="8 9" key="1">
    <citation type="submission" date="2020-06" db="EMBL/GenBank/DDBJ databases">
        <title>Frischella cerana isolated from Apis cerana gut homogenate.</title>
        <authorList>
            <person name="Wolter L.A."/>
            <person name="Suenami S."/>
            <person name="Miyazaki R."/>
        </authorList>
    </citation>
    <scope>NUCLEOTIDE SEQUENCE [LARGE SCALE GENOMIC DNA]</scope>
    <source>
        <strain evidence="8 9">Ac13</strain>
    </source>
</reference>